<dbReference type="SUPFAM" id="SSF53474">
    <property type="entry name" value="alpha/beta-Hydrolases"/>
    <property type="match status" value="1"/>
</dbReference>
<evidence type="ECO:0000313" key="2">
    <source>
        <dbReference type="EMBL" id="AAC06629.1"/>
    </source>
</evidence>
<dbReference type="AlphaFoldDB" id="O66664"/>
<dbReference type="InParanoid" id="O66664"/>
<dbReference type="PIR" id="D70329">
    <property type="entry name" value="D70329"/>
</dbReference>
<accession>O66664</accession>
<dbReference type="InterPro" id="IPR000639">
    <property type="entry name" value="Epox_hydrolase-like"/>
</dbReference>
<feature type="domain" description="AB hydrolase-1" evidence="1">
    <location>
        <begin position="10"/>
        <end position="243"/>
    </location>
</feature>
<sequence length="256" mass="29533">MLRTYFPEVVLFLHAFPLNKEMYRYQFCAFEEEGIPYVALDYPGFGDAPNLPGEYTVERLTDYVVNELRKFRVKKVIPIGDSMGGYIMFDMWRRYREMIKGFVFVATRAEADTEEGKKARYALIEKVQKEGKEFLIEAMLENQTSPATKKDENKMRTLRCIMEKATREGIVKTLKALAERKDNTDLLPSIDVPTLVIAGKDDERVTPPEIVKKIAEGIKGAKYYELENSAHLPPFENPEKFNEVVIPFVKDLLKTP</sequence>
<dbReference type="ESTHER" id="aquae-aq327">
    <property type="family name" value="Epoxide_hydrolase"/>
</dbReference>
<dbReference type="eggNOG" id="COG0596">
    <property type="taxonomic scope" value="Bacteria"/>
</dbReference>
<dbReference type="STRING" id="224324.aq_327"/>
<protein>
    <recommendedName>
        <fullName evidence="1">AB hydrolase-1 domain-containing protein</fullName>
    </recommendedName>
</protein>
<dbReference type="Gene3D" id="3.40.50.1820">
    <property type="entry name" value="alpha/beta hydrolase"/>
    <property type="match status" value="1"/>
</dbReference>
<dbReference type="InterPro" id="IPR029058">
    <property type="entry name" value="AB_hydrolase_fold"/>
</dbReference>
<reference evidence="2 3" key="1">
    <citation type="journal article" date="1998" name="Nature">
        <title>The complete genome of the hyperthermophilic bacterium Aquifex aeolicus.</title>
        <authorList>
            <person name="Deckert G."/>
            <person name="Warren P.V."/>
            <person name="Gaasterland T."/>
            <person name="Young W.G."/>
            <person name="Lenox A.L."/>
            <person name="Graham D.E."/>
            <person name="Overbeek R."/>
            <person name="Snead M.A."/>
            <person name="Keller M."/>
            <person name="Aujay M."/>
            <person name="Huber R."/>
            <person name="Feldman R.A."/>
            <person name="Short J.M."/>
            <person name="Olson G.J."/>
            <person name="Swanson R.V."/>
        </authorList>
    </citation>
    <scope>NUCLEOTIDE SEQUENCE [LARGE SCALE GENOMIC DNA]</scope>
    <source>
        <strain evidence="2 3">VF5</strain>
    </source>
</reference>
<evidence type="ECO:0000259" key="1">
    <source>
        <dbReference type="Pfam" id="PF12697"/>
    </source>
</evidence>
<dbReference type="RefSeq" id="WP_010880162.1">
    <property type="nucleotide sequence ID" value="NC_000918.1"/>
</dbReference>
<dbReference type="OrthoDB" id="252464at2"/>
<dbReference type="Proteomes" id="UP000000798">
    <property type="component" value="Chromosome"/>
</dbReference>
<dbReference type="EMBL" id="AE000657">
    <property type="protein sequence ID" value="AAC06629.1"/>
    <property type="molecule type" value="Genomic_DNA"/>
</dbReference>
<organism evidence="2 3">
    <name type="scientific">Aquifex aeolicus (strain VF5)</name>
    <dbReference type="NCBI Taxonomy" id="224324"/>
    <lineage>
        <taxon>Bacteria</taxon>
        <taxon>Pseudomonadati</taxon>
        <taxon>Aquificota</taxon>
        <taxon>Aquificia</taxon>
        <taxon>Aquificales</taxon>
        <taxon>Aquificaceae</taxon>
        <taxon>Aquifex</taxon>
    </lineage>
</organism>
<keyword evidence="3" id="KW-1185">Reference proteome</keyword>
<dbReference type="Pfam" id="PF12697">
    <property type="entry name" value="Abhydrolase_6"/>
    <property type="match status" value="1"/>
</dbReference>
<gene>
    <name evidence="2" type="ordered locus">aq_327</name>
</gene>
<dbReference type="EnsemblBacteria" id="AAC06629">
    <property type="protein sequence ID" value="AAC06629"/>
    <property type="gene ID" value="aq_327"/>
</dbReference>
<dbReference type="GO" id="GO:0003824">
    <property type="term" value="F:catalytic activity"/>
    <property type="evidence" value="ECO:0007669"/>
    <property type="project" value="InterPro"/>
</dbReference>
<dbReference type="PANTHER" id="PTHR43798">
    <property type="entry name" value="MONOACYLGLYCEROL LIPASE"/>
    <property type="match status" value="1"/>
</dbReference>
<dbReference type="PRINTS" id="PR00412">
    <property type="entry name" value="EPOXHYDRLASE"/>
</dbReference>
<dbReference type="MEROPS" id="S33.010"/>
<evidence type="ECO:0000313" key="3">
    <source>
        <dbReference type="Proteomes" id="UP000000798"/>
    </source>
</evidence>
<name>O66664_AQUAE</name>
<dbReference type="InterPro" id="IPR000073">
    <property type="entry name" value="AB_hydrolase_1"/>
</dbReference>
<dbReference type="InterPro" id="IPR050266">
    <property type="entry name" value="AB_hydrolase_sf"/>
</dbReference>
<proteinExistence type="predicted"/>
<dbReference type="HOGENOM" id="CLU_020336_50_4_0"/>
<dbReference type="KEGG" id="aae:aq_327"/>